<name>A0A8S5T459_9CAUD</name>
<dbReference type="EMBL" id="BK032745">
    <property type="protein sequence ID" value="DAF58025.1"/>
    <property type="molecule type" value="Genomic_DNA"/>
</dbReference>
<reference evidence="1" key="1">
    <citation type="journal article" date="2021" name="Proc. Natl. Acad. Sci. U.S.A.">
        <title>A Catalog of Tens of Thousands of Viruses from Human Metagenomes Reveals Hidden Associations with Chronic Diseases.</title>
        <authorList>
            <person name="Tisza M.J."/>
            <person name="Buck C.B."/>
        </authorList>
    </citation>
    <scope>NUCLEOTIDE SEQUENCE</scope>
    <source>
        <strain evidence="1">CtrpM6</strain>
    </source>
</reference>
<sequence length="171" mass="19632">MEKNNINYYETFTKKYPDVVKTTIGTVFPFNTEQAANLADYVADQQKTAVVGFVISKKGVDIYTSAQLAAEQSKVDSVGQSNNMFEETSSEQTARRLRDLNVPEEVVSQFTKKLDDMAEEVKQIGRELQDGDKLYNVSKYIVRLASIMHRSHKLTSEEMDIIEEYRKRKEE</sequence>
<organism evidence="1">
    <name type="scientific">Siphoviridae sp. ctrpM6</name>
    <dbReference type="NCBI Taxonomy" id="2827956"/>
    <lineage>
        <taxon>Viruses</taxon>
        <taxon>Duplodnaviria</taxon>
        <taxon>Heunggongvirae</taxon>
        <taxon>Uroviricota</taxon>
        <taxon>Caudoviricetes</taxon>
    </lineage>
</organism>
<proteinExistence type="predicted"/>
<evidence type="ECO:0000313" key="1">
    <source>
        <dbReference type="EMBL" id="DAF58025.1"/>
    </source>
</evidence>
<accession>A0A8S5T459</accession>
<protein>
    <submittedName>
        <fullName evidence="1">Uncharacterized protein</fullName>
    </submittedName>
</protein>